<reference evidence="1 2" key="1">
    <citation type="journal article" date="2021" name="Front. Genet.">
        <title>Chromosome-Level Genome Assembly Reveals Significant Gene Expansion in the Toll and IMD Signaling Pathways of Dendrolimus kikuchii.</title>
        <authorList>
            <person name="Zhou J."/>
            <person name="Wu P."/>
            <person name="Xiong Z."/>
            <person name="Liu N."/>
            <person name="Zhao N."/>
            <person name="Ji M."/>
            <person name="Qiu Y."/>
            <person name="Yang B."/>
        </authorList>
    </citation>
    <scope>NUCLEOTIDE SEQUENCE [LARGE SCALE GENOMIC DNA]</scope>
    <source>
        <strain evidence="1">Ann1</strain>
    </source>
</reference>
<evidence type="ECO:0000313" key="1">
    <source>
        <dbReference type="EMBL" id="KAJ0173149.1"/>
    </source>
</evidence>
<protein>
    <submittedName>
        <fullName evidence="1">Uncharacterized protein</fullName>
    </submittedName>
</protein>
<accession>A0ACC1CNF5</accession>
<organism evidence="1 2">
    <name type="scientific">Dendrolimus kikuchii</name>
    <dbReference type="NCBI Taxonomy" id="765133"/>
    <lineage>
        <taxon>Eukaryota</taxon>
        <taxon>Metazoa</taxon>
        <taxon>Ecdysozoa</taxon>
        <taxon>Arthropoda</taxon>
        <taxon>Hexapoda</taxon>
        <taxon>Insecta</taxon>
        <taxon>Pterygota</taxon>
        <taxon>Neoptera</taxon>
        <taxon>Endopterygota</taxon>
        <taxon>Lepidoptera</taxon>
        <taxon>Glossata</taxon>
        <taxon>Ditrysia</taxon>
        <taxon>Bombycoidea</taxon>
        <taxon>Lasiocampidae</taxon>
        <taxon>Dendrolimus</taxon>
    </lineage>
</organism>
<proteinExistence type="predicted"/>
<dbReference type="Proteomes" id="UP000824533">
    <property type="component" value="Linkage Group LG20"/>
</dbReference>
<name>A0ACC1CNF5_9NEOP</name>
<evidence type="ECO:0000313" key="2">
    <source>
        <dbReference type="Proteomes" id="UP000824533"/>
    </source>
</evidence>
<keyword evidence="2" id="KW-1185">Reference proteome</keyword>
<comment type="caution">
    <text evidence="1">The sequence shown here is derived from an EMBL/GenBank/DDBJ whole genome shotgun (WGS) entry which is preliminary data.</text>
</comment>
<gene>
    <name evidence="1" type="ORF">K1T71_011325</name>
</gene>
<sequence length="72" mass="8522">MDLESFQNYVTKDILPLEYGGKENSIKELHNDLIQVLSSKEHVEHVKEMNKAKTDESKRIFDTFNERLKIKK</sequence>
<dbReference type="EMBL" id="CM034406">
    <property type="protein sequence ID" value="KAJ0173149.1"/>
    <property type="molecule type" value="Genomic_DNA"/>
</dbReference>